<dbReference type="InterPro" id="IPR036874">
    <property type="entry name" value="Carbonic_anhydrase_sf"/>
</dbReference>
<evidence type="ECO:0000256" key="7">
    <source>
        <dbReference type="ARBA" id="ARBA00031969"/>
    </source>
</evidence>
<dbReference type="CDD" id="cd00884">
    <property type="entry name" value="beta_CA_cladeB"/>
    <property type="match status" value="1"/>
</dbReference>
<evidence type="ECO:0000256" key="2">
    <source>
        <dbReference type="ARBA" id="ARBA00012925"/>
    </source>
</evidence>
<evidence type="ECO:0000313" key="10">
    <source>
        <dbReference type="EMBL" id="MCW3477820.1"/>
    </source>
</evidence>
<dbReference type="SUPFAM" id="SSF53056">
    <property type="entry name" value="beta-carbonic anhydrase, cab"/>
    <property type="match status" value="1"/>
</dbReference>
<dbReference type="RefSeq" id="WP_264716789.1">
    <property type="nucleotide sequence ID" value="NZ_JAPDNT010000055.1"/>
</dbReference>
<dbReference type="Proteomes" id="UP001165679">
    <property type="component" value="Unassembled WGS sequence"/>
</dbReference>
<proteinExistence type="inferred from homology"/>
<dbReference type="SMART" id="SM00947">
    <property type="entry name" value="Pro_CA"/>
    <property type="match status" value="1"/>
</dbReference>
<evidence type="ECO:0000313" key="11">
    <source>
        <dbReference type="Proteomes" id="UP001165679"/>
    </source>
</evidence>
<dbReference type="AlphaFoldDB" id="A0AA41YWS9"/>
<evidence type="ECO:0000256" key="3">
    <source>
        <dbReference type="ARBA" id="ARBA00014628"/>
    </source>
</evidence>
<dbReference type="InterPro" id="IPR045066">
    <property type="entry name" value="Beta_CA_cladeB"/>
</dbReference>
<dbReference type="InterPro" id="IPR015892">
    <property type="entry name" value="Carbonic_anhydrase_CS"/>
</dbReference>
<dbReference type="InterPro" id="IPR001765">
    <property type="entry name" value="Carbonic_anhydrase"/>
</dbReference>
<keyword evidence="4 9" id="KW-0479">Metal-binding</keyword>
<comment type="caution">
    <text evidence="10">The sequence shown here is derived from an EMBL/GenBank/DDBJ whole genome shotgun (WGS) entry which is preliminary data.</text>
</comment>
<protein>
    <recommendedName>
        <fullName evidence="3">Carbonic anhydrase</fullName>
        <ecNumber evidence="2">4.2.1.1</ecNumber>
    </recommendedName>
    <alternativeName>
        <fullName evidence="7">Carbonate dehydratase</fullName>
    </alternativeName>
</protein>
<comment type="catalytic activity">
    <reaction evidence="8">
        <text>hydrogencarbonate + H(+) = CO2 + H2O</text>
        <dbReference type="Rhea" id="RHEA:10748"/>
        <dbReference type="ChEBI" id="CHEBI:15377"/>
        <dbReference type="ChEBI" id="CHEBI:15378"/>
        <dbReference type="ChEBI" id="CHEBI:16526"/>
        <dbReference type="ChEBI" id="CHEBI:17544"/>
        <dbReference type="EC" id="4.2.1.1"/>
    </reaction>
</comment>
<comment type="cofactor">
    <cofactor evidence="9">
        <name>Zn(2+)</name>
        <dbReference type="ChEBI" id="CHEBI:29105"/>
    </cofactor>
    <text evidence="9">Binds 1 zinc ion per subunit.</text>
</comment>
<accession>A0AA41YWS9</accession>
<organism evidence="10 11">
    <name type="scientific">Limobrevibacterium gyesilva</name>
    <dbReference type="NCBI Taxonomy" id="2991712"/>
    <lineage>
        <taxon>Bacteria</taxon>
        <taxon>Pseudomonadati</taxon>
        <taxon>Pseudomonadota</taxon>
        <taxon>Alphaproteobacteria</taxon>
        <taxon>Acetobacterales</taxon>
        <taxon>Acetobacteraceae</taxon>
        <taxon>Limobrevibacterium</taxon>
    </lineage>
</organism>
<dbReference type="GO" id="GO:0008270">
    <property type="term" value="F:zinc ion binding"/>
    <property type="evidence" value="ECO:0007669"/>
    <property type="project" value="InterPro"/>
</dbReference>
<evidence type="ECO:0000256" key="5">
    <source>
        <dbReference type="ARBA" id="ARBA00022833"/>
    </source>
</evidence>
<dbReference type="GO" id="GO:0004089">
    <property type="term" value="F:carbonate dehydratase activity"/>
    <property type="evidence" value="ECO:0007669"/>
    <property type="project" value="UniProtKB-EC"/>
</dbReference>
<name>A0AA41YWS9_9PROT</name>
<dbReference type="EC" id="4.2.1.1" evidence="2"/>
<dbReference type="GO" id="GO:0015976">
    <property type="term" value="P:carbon utilization"/>
    <property type="evidence" value="ECO:0007669"/>
    <property type="project" value="InterPro"/>
</dbReference>
<evidence type="ECO:0000256" key="9">
    <source>
        <dbReference type="PIRSR" id="PIRSR601765-1"/>
    </source>
</evidence>
<dbReference type="FunFam" id="3.40.1050.10:FF:000003">
    <property type="entry name" value="Carbonic anhydrase"/>
    <property type="match status" value="1"/>
</dbReference>
<keyword evidence="11" id="KW-1185">Reference proteome</keyword>
<dbReference type="PANTHER" id="PTHR11002">
    <property type="entry name" value="CARBONIC ANHYDRASE"/>
    <property type="match status" value="1"/>
</dbReference>
<feature type="binding site" evidence="9">
    <location>
        <position position="40"/>
    </location>
    <ligand>
        <name>Zn(2+)</name>
        <dbReference type="ChEBI" id="CHEBI:29105"/>
    </ligand>
</feature>
<comment type="similarity">
    <text evidence="1">Belongs to the beta-class carbonic anhydrase family.</text>
</comment>
<feature type="binding site" evidence="9">
    <location>
        <position position="104"/>
    </location>
    <ligand>
        <name>Zn(2+)</name>
        <dbReference type="ChEBI" id="CHEBI:29105"/>
    </ligand>
</feature>
<reference evidence="10" key="1">
    <citation type="submission" date="2022-09" db="EMBL/GenBank/DDBJ databases">
        <title>Rhodovastum sp. nov. RN2-1 isolated from soil in Seongnam, South Korea.</title>
        <authorList>
            <person name="Le N.T."/>
        </authorList>
    </citation>
    <scope>NUCLEOTIDE SEQUENCE</scope>
    <source>
        <strain evidence="10">RN2-1</strain>
    </source>
</reference>
<keyword evidence="6" id="KW-0456">Lyase</keyword>
<reference evidence="10" key="2">
    <citation type="submission" date="2022-10" db="EMBL/GenBank/DDBJ databases">
        <authorList>
            <person name="Trinh H.N."/>
        </authorList>
    </citation>
    <scope>NUCLEOTIDE SEQUENCE</scope>
    <source>
        <strain evidence="10">RN2-1</strain>
    </source>
</reference>
<dbReference type="EMBL" id="JAPDNT010000055">
    <property type="protein sequence ID" value="MCW3477820.1"/>
    <property type="molecule type" value="Genomic_DNA"/>
</dbReference>
<evidence type="ECO:0000256" key="4">
    <source>
        <dbReference type="ARBA" id="ARBA00022723"/>
    </source>
</evidence>
<gene>
    <name evidence="10" type="ORF">OL599_25045</name>
</gene>
<dbReference type="PANTHER" id="PTHR11002:SF76">
    <property type="entry name" value="CARBONIC ANHYDRASE"/>
    <property type="match status" value="1"/>
</dbReference>
<feature type="binding site" evidence="9">
    <location>
        <position position="42"/>
    </location>
    <ligand>
        <name>Zn(2+)</name>
        <dbReference type="ChEBI" id="CHEBI:29105"/>
    </ligand>
</feature>
<feature type="binding site" evidence="9">
    <location>
        <position position="101"/>
    </location>
    <ligand>
        <name>Zn(2+)</name>
        <dbReference type="ChEBI" id="CHEBI:29105"/>
    </ligand>
</feature>
<sequence length="202" mass="22387">MDKLIEGYRHFRGTTWPDRRALFEKLAREGQRPRALVLACSDSRVDPTMVFDAAPGEMFVVRNVANLVPPYMPDANYHGTSAALEFGVCVLEVPDLIVMGHAMCGGIHALLRGYRDPTSDFVSDWIQIAAPARDRVLTCTAVDQAQQACEYEAVKLTLANLKTFPWIAQRVRDGRLHLHGAYFDIRSGILELLGKDGGFAPA</sequence>
<dbReference type="Pfam" id="PF00484">
    <property type="entry name" value="Pro_CA"/>
    <property type="match status" value="1"/>
</dbReference>
<dbReference type="Gene3D" id="3.40.1050.10">
    <property type="entry name" value="Carbonic anhydrase"/>
    <property type="match status" value="1"/>
</dbReference>
<evidence type="ECO:0000256" key="6">
    <source>
        <dbReference type="ARBA" id="ARBA00023239"/>
    </source>
</evidence>
<keyword evidence="5 9" id="KW-0862">Zinc</keyword>
<dbReference type="PROSITE" id="PS00704">
    <property type="entry name" value="PROK_CO2_ANHYDRASE_1"/>
    <property type="match status" value="1"/>
</dbReference>
<evidence type="ECO:0000256" key="8">
    <source>
        <dbReference type="ARBA" id="ARBA00048348"/>
    </source>
</evidence>
<evidence type="ECO:0000256" key="1">
    <source>
        <dbReference type="ARBA" id="ARBA00006217"/>
    </source>
</evidence>